<evidence type="ECO:0000313" key="5">
    <source>
        <dbReference type="EMBL" id="SFW17141.1"/>
    </source>
</evidence>
<name>A0A1K1M1Y3_9BACT</name>
<dbReference type="STRING" id="1004.SAMN05661012_00381"/>
<dbReference type="PROSITE" id="PS01124">
    <property type="entry name" value="HTH_ARAC_FAMILY_2"/>
    <property type="match status" value="1"/>
</dbReference>
<evidence type="ECO:0000313" key="7">
    <source>
        <dbReference type="Proteomes" id="UP000183788"/>
    </source>
</evidence>
<dbReference type="InterPro" id="IPR050204">
    <property type="entry name" value="AraC_XylS_family_regulators"/>
</dbReference>
<dbReference type="GO" id="GO:0003700">
    <property type="term" value="F:DNA-binding transcription factor activity"/>
    <property type="evidence" value="ECO:0007669"/>
    <property type="project" value="InterPro"/>
</dbReference>
<dbReference type="Gene3D" id="1.10.10.60">
    <property type="entry name" value="Homeodomain-like"/>
    <property type="match status" value="1"/>
</dbReference>
<dbReference type="InterPro" id="IPR018060">
    <property type="entry name" value="HTH_AraC"/>
</dbReference>
<dbReference type="InterPro" id="IPR009057">
    <property type="entry name" value="Homeodomain-like_sf"/>
</dbReference>
<gene>
    <name evidence="5" type="ORF">SAMN05661012_00381</name>
    <name evidence="6" type="ORF">SR876_32645</name>
</gene>
<dbReference type="PANTHER" id="PTHR46796">
    <property type="entry name" value="HTH-TYPE TRANSCRIPTIONAL ACTIVATOR RHAS-RELATED"/>
    <property type="match status" value="1"/>
</dbReference>
<dbReference type="InterPro" id="IPR054015">
    <property type="entry name" value="ExsA-like_N"/>
</dbReference>
<dbReference type="Proteomes" id="UP000183788">
    <property type="component" value="Unassembled WGS sequence"/>
</dbReference>
<evidence type="ECO:0000256" key="1">
    <source>
        <dbReference type="ARBA" id="ARBA00023015"/>
    </source>
</evidence>
<keyword evidence="3" id="KW-0804">Transcription</keyword>
<accession>A0A1K1M1Y3</accession>
<evidence type="ECO:0000259" key="4">
    <source>
        <dbReference type="PROSITE" id="PS01124"/>
    </source>
</evidence>
<keyword evidence="1" id="KW-0805">Transcription regulation</keyword>
<dbReference type="Proteomes" id="UP001326715">
    <property type="component" value="Chromosome"/>
</dbReference>
<organism evidence="5 7">
    <name type="scientific">Chitinophaga sancti</name>
    <dbReference type="NCBI Taxonomy" id="1004"/>
    <lineage>
        <taxon>Bacteria</taxon>
        <taxon>Pseudomonadati</taxon>
        <taxon>Bacteroidota</taxon>
        <taxon>Chitinophagia</taxon>
        <taxon>Chitinophagales</taxon>
        <taxon>Chitinophagaceae</taxon>
        <taxon>Chitinophaga</taxon>
    </lineage>
</organism>
<dbReference type="Pfam" id="PF22200">
    <property type="entry name" value="ExsA_N"/>
    <property type="match status" value="1"/>
</dbReference>
<reference evidence="5 7" key="1">
    <citation type="submission" date="2016-11" db="EMBL/GenBank/DDBJ databases">
        <authorList>
            <person name="Jaros S."/>
            <person name="Januszkiewicz K."/>
            <person name="Wedrychowicz H."/>
        </authorList>
    </citation>
    <scope>NUCLEOTIDE SEQUENCE [LARGE SCALE GENOMIC DNA]</scope>
    <source>
        <strain evidence="5 7">DSM 784</strain>
    </source>
</reference>
<protein>
    <submittedName>
        <fullName evidence="6">AraC family transcriptional regulator</fullName>
    </submittedName>
    <submittedName>
        <fullName evidence="5">AraC-type DNA-binding protein</fullName>
    </submittedName>
</protein>
<proteinExistence type="predicted"/>
<dbReference type="SMART" id="SM00342">
    <property type="entry name" value="HTH_ARAC"/>
    <property type="match status" value="1"/>
</dbReference>
<dbReference type="Pfam" id="PF12833">
    <property type="entry name" value="HTH_18"/>
    <property type="match status" value="1"/>
</dbReference>
<evidence type="ECO:0000256" key="2">
    <source>
        <dbReference type="ARBA" id="ARBA00023125"/>
    </source>
</evidence>
<keyword evidence="2 5" id="KW-0238">DNA-binding</keyword>
<keyword evidence="8" id="KW-1185">Reference proteome</keyword>
<sequence>MKDPTEILTGVIFYSHLTSKRKEVAAFMAHNTLILMVEGQLSIETAGGKTILQKGDIMLVGKNQLATLTKIPSAEGNYETIVIVLQEDLLRTIALEEKIEVREPYTGSPFVLIPPNDFMQGYFQSVLPYVRHPDKKIRASMGMLKVREGVTLLLYAMPSLNSLLFDFSAPYKIDLKKFMLSHYHFNLPVEKFAQLTGRSLAAFKRDFKKVFDAAPRQWLLEKRLVEARHLIEKKNKKPSAIYLDLGFESLSHFSRTFKKMFGKVPSACIPAL</sequence>
<dbReference type="AlphaFoldDB" id="A0A1K1M1Y3"/>
<dbReference type="SUPFAM" id="SSF46689">
    <property type="entry name" value="Homeodomain-like"/>
    <property type="match status" value="1"/>
</dbReference>
<dbReference type="OrthoDB" id="4480133at2"/>
<evidence type="ECO:0000313" key="6">
    <source>
        <dbReference type="EMBL" id="WQG89684.1"/>
    </source>
</evidence>
<dbReference type="EMBL" id="CP140154">
    <property type="protein sequence ID" value="WQG89684.1"/>
    <property type="molecule type" value="Genomic_DNA"/>
</dbReference>
<feature type="domain" description="HTH araC/xylS-type" evidence="4">
    <location>
        <begin position="173"/>
        <end position="271"/>
    </location>
</feature>
<evidence type="ECO:0000256" key="3">
    <source>
        <dbReference type="ARBA" id="ARBA00023163"/>
    </source>
</evidence>
<dbReference type="EMBL" id="FPIZ01000001">
    <property type="protein sequence ID" value="SFW17141.1"/>
    <property type="molecule type" value="Genomic_DNA"/>
</dbReference>
<evidence type="ECO:0000313" key="8">
    <source>
        <dbReference type="Proteomes" id="UP001326715"/>
    </source>
</evidence>
<dbReference type="RefSeq" id="WP_072356908.1">
    <property type="nucleotide sequence ID" value="NZ_CP139972.1"/>
</dbReference>
<dbReference type="GO" id="GO:0043565">
    <property type="term" value="F:sequence-specific DNA binding"/>
    <property type="evidence" value="ECO:0007669"/>
    <property type="project" value="InterPro"/>
</dbReference>
<reference evidence="6 8" key="2">
    <citation type="submission" date="2023-11" db="EMBL/GenBank/DDBJ databases">
        <title>MicrobeMod: A computational toolkit for identifying prokaryotic methylation and restriction-modification with nanopore sequencing.</title>
        <authorList>
            <person name="Crits-Christoph A."/>
            <person name="Kang S.C."/>
            <person name="Lee H."/>
            <person name="Ostrov N."/>
        </authorList>
    </citation>
    <scope>NUCLEOTIDE SEQUENCE [LARGE SCALE GENOMIC DNA]</scope>
    <source>
        <strain evidence="6 8">ATCC 23090</strain>
    </source>
</reference>